<dbReference type="OrthoDB" id="2831558at2759"/>
<evidence type="ECO:0000256" key="1">
    <source>
        <dbReference type="SAM" id="MobiDB-lite"/>
    </source>
</evidence>
<dbReference type="AlphaFoldDB" id="A0A370TAC1"/>
<comment type="caution">
    <text evidence="2">The sequence shown here is derived from an EMBL/GenBank/DDBJ whole genome shotgun (WGS) entry which is preliminary data.</text>
</comment>
<dbReference type="RefSeq" id="XP_031865125.1">
    <property type="nucleotide sequence ID" value="XM_032018717.1"/>
</dbReference>
<sequence length="345" mass="38081">MAKLTFPAYGSIYFANSALPTTNTKLDLGKGFCLGPSCGPLYWNSAAGESELYGQKNTNNGPWPSIAEFCAGLIDTGRSRIPKYGSYYLGLPYHGSRSEHIKLLAETEAILTQLMHFPPILEAGLPTLLHHDLRKRNIYVSDLDPAVVTGIIDWQSTSVEPGSMYANEIPDFTTFNSGSPFSAAAVTQNQPPFPESDQQSRDRKDAKICHTTYEGSGPDAIATIPPRATSWRDSATSVRQELINVSQKWQELGLPGECSYWPSEGELKEHQKHYQDFETAQELKSRLMDMLNTTSDGWVPNDAAKPALAANLAALDEWMKSAVESGDMSREKAEELWPFNEALPI</sequence>
<evidence type="ECO:0008006" key="4">
    <source>
        <dbReference type="Google" id="ProtNLM"/>
    </source>
</evidence>
<dbReference type="Proteomes" id="UP000254866">
    <property type="component" value="Unassembled WGS sequence"/>
</dbReference>
<keyword evidence="3" id="KW-1185">Reference proteome</keyword>
<dbReference type="EMBL" id="NPIC01000014">
    <property type="protein sequence ID" value="RDL30749.1"/>
    <property type="molecule type" value="Genomic_DNA"/>
</dbReference>
<feature type="region of interest" description="Disordered" evidence="1">
    <location>
        <begin position="180"/>
        <end position="205"/>
    </location>
</feature>
<dbReference type="GeneID" id="43602943"/>
<evidence type="ECO:0000313" key="2">
    <source>
        <dbReference type="EMBL" id="RDL30749.1"/>
    </source>
</evidence>
<dbReference type="GO" id="GO:0005739">
    <property type="term" value="C:mitochondrion"/>
    <property type="evidence" value="ECO:0007669"/>
    <property type="project" value="TreeGrafter"/>
</dbReference>
<accession>A0A370TAC1</accession>
<proteinExistence type="predicted"/>
<dbReference type="InterPro" id="IPR051035">
    <property type="entry name" value="Mito_inheritance_9"/>
</dbReference>
<name>A0A370TAC1_9HELO</name>
<dbReference type="PANTHER" id="PTHR36091:SF1">
    <property type="entry name" value="ALTERED INHERITANCE OF MITOCHONDRIA PROTEIN 9, MITOCHONDRIAL"/>
    <property type="match status" value="1"/>
</dbReference>
<evidence type="ECO:0000313" key="3">
    <source>
        <dbReference type="Proteomes" id="UP000254866"/>
    </source>
</evidence>
<dbReference type="PANTHER" id="PTHR36091">
    <property type="entry name" value="ALTERED INHERITANCE OF MITOCHONDRIA PROTEIN 9, MITOCHONDRIAL"/>
    <property type="match status" value="1"/>
</dbReference>
<gene>
    <name evidence="2" type="ORF">BP5553_10094</name>
</gene>
<dbReference type="STRING" id="2656787.A0A370TAC1"/>
<reference evidence="2 3" key="1">
    <citation type="journal article" date="2018" name="IMA Fungus">
        <title>IMA Genome-F 9: Draft genome sequence of Annulohypoxylon stygium, Aspergillus mulundensis, Berkeleyomyces basicola (syn. Thielaviopsis basicola), Ceratocystis smalleyi, two Cercospora beticola strains, Coleophoma cylindrospora, Fusarium fracticaudum, Phialophora cf. hyalina, and Morchella septimelata.</title>
        <authorList>
            <person name="Wingfield B.D."/>
            <person name="Bills G.F."/>
            <person name="Dong Y."/>
            <person name="Huang W."/>
            <person name="Nel W.J."/>
            <person name="Swalarsk-Parry B.S."/>
            <person name="Vaghefi N."/>
            <person name="Wilken P.M."/>
            <person name="An Z."/>
            <person name="de Beer Z.W."/>
            <person name="De Vos L."/>
            <person name="Chen L."/>
            <person name="Duong T.A."/>
            <person name="Gao Y."/>
            <person name="Hammerbacher A."/>
            <person name="Kikkert J.R."/>
            <person name="Li Y."/>
            <person name="Li H."/>
            <person name="Li K."/>
            <person name="Li Q."/>
            <person name="Liu X."/>
            <person name="Ma X."/>
            <person name="Naidoo K."/>
            <person name="Pethybridge S.J."/>
            <person name="Sun J."/>
            <person name="Steenkamp E.T."/>
            <person name="van der Nest M.A."/>
            <person name="van Wyk S."/>
            <person name="Wingfield M.J."/>
            <person name="Xiong C."/>
            <person name="Yue Q."/>
            <person name="Zhang X."/>
        </authorList>
    </citation>
    <scope>NUCLEOTIDE SEQUENCE [LARGE SCALE GENOMIC DNA]</scope>
    <source>
        <strain evidence="2 3">BP 5553</strain>
    </source>
</reference>
<feature type="compositionally biased region" description="Polar residues" evidence="1">
    <location>
        <begin position="180"/>
        <end position="190"/>
    </location>
</feature>
<protein>
    <recommendedName>
        <fullName evidence="4">Aminoglycoside phosphotransferase domain-containing protein</fullName>
    </recommendedName>
</protein>
<organism evidence="2 3">
    <name type="scientific">Venustampulla echinocandica</name>
    <dbReference type="NCBI Taxonomy" id="2656787"/>
    <lineage>
        <taxon>Eukaryota</taxon>
        <taxon>Fungi</taxon>
        <taxon>Dikarya</taxon>
        <taxon>Ascomycota</taxon>
        <taxon>Pezizomycotina</taxon>
        <taxon>Leotiomycetes</taxon>
        <taxon>Helotiales</taxon>
        <taxon>Pleuroascaceae</taxon>
        <taxon>Venustampulla</taxon>
    </lineage>
</organism>